<dbReference type="EMBL" id="CARXXK010000003">
    <property type="protein sequence ID" value="CAI6361256.1"/>
    <property type="molecule type" value="Genomic_DNA"/>
</dbReference>
<organism evidence="1 2">
    <name type="scientific">Macrosiphum euphorbiae</name>
    <name type="common">potato aphid</name>
    <dbReference type="NCBI Taxonomy" id="13131"/>
    <lineage>
        <taxon>Eukaryota</taxon>
        <taxon>Metazoa</taxon>
        <taxon>Ecdysozoa</taxon>
        <taxon>Arthropoda</taxon>
        <taxon>Hexapoda</taxon>
        <taxon>Insecta</taxon>
        <taxon>Pterygota</taxon>
        <taxon>Neoptera</taxon>
        <taxon>Paraneoptera</taxon>
        <taxon>Hemiptera</taxon>
        <taxon>Sternorrhyncha</taxon>
        <taxon>Aphidomorpha</taxon>
        <taxon>Aphidoidea</taxon>
        <taxon>Aphididae</taxon>
        <taxon>Macrosiphini</taxon>
        <taxon>Macrosiphum</taxon>
    </lineage>
</organism>
<evidence type="ECO:0000313" key="1">
    <source>
        <dbReference type="EMBL" id="CAI6361256.1"/>
    </source>
</evidence>
<comment type="caution">
    <text evidence="1">The sequence shown here is derived from an EMBL/GenBank/DDBJ whole genome shotgun (WGS) entry which is preliminary data.</text>
</comment>
<reference evidence="1 2" key="1">
    <citation type="submission" date="2023-01" db="EMBL/GenBank/DDBJ databases">
        <authorList>
            <person name="Whitehead M."/>
        </authorList>
    </citation>
    <scope>NUCLEOTIDE SEQUENCE [LARGE SCALE GENOMIC DNA]</scope>
</reference>
<keyword evidence="2" id="KW-1185">Reference proteome</keyword>
<proteinExistence type="predicted"/>
<protein>
    <submittedName>
        <fullName evidence="1">Uncharacterized protein</fullName>
    </submittedName>
</protein>
<sequence length="116" mass="13306">MADTPIWRVNEYGEGGVQNVPQSWTETGSPGTSYWPQRGVFNSDLQYLKAVKHNASHGITWPSLLGFYDDFDKAKRKLKKSEVHADLNTDVEKEKKSRKKRKKKQMLVLATILDLK</sequence>
<evidence type="ECO:0000313" key="2">
    <source>
        <dbReference type="Proteomes" id="UP001160148"/>
    </source>
</evidence>
<name>A0AAV0X0J1_9HEMI</name>
<dbReference type="Proteomes" id="UP001160148">
    <property type="component" value="Unassembled WGS sequence"/>
</dbReference>
<accession>A0AAV0X0J1</accession>
<dbReference type="AlphaFoldDB" id="A0AAV0X0J1"/>
<gene>
    <name evidence="1" type="ORF">MEUPH1_LOCUS16461</name>
</gene>